<dbReference type="InterPro" id="IPR055267">
    <property type="entry name" value="Aerolysin-like_C"/>
</dbReference>
<comment type="similarity">
    <text evidence="1">Belongs to the aerolysin family.</text>
</comment>
<dbReference type="PANTHER" id="PTHR39244:SF5">
    <property type="entry name" value="NATTERIN-3-LIKE"/>
    <property type="match status" value="1"/>
</dbReference>
<dbReference type="EMBL" id="LR590481">
    <property type="protein sequence ID" value="VTQ96395.1"/>
    <property type="molecule type" value="Genomic_DNA"/>
</dbReference>
<dbReference type="GO" id="GO:0005576">
    <property type="term" value="C:extracellular region"/>
    <property type="evidence" value="ECO:0007669"/>
    <property type="project" value="InterPro"/>
</dbReference>
<dbReference type="SUPFAM" id="SSF56973">
    <property type="entry name" value="Aerolisin/ETX pore-forming domain"/>
    <property type="match status" value="1"/>
</dbReference>
<dbReference type="RefSeq" id="WP_138211176.1">
    <property type="nucleotide sequence ID" value="NZ_CBCRUQ010000007.1"/>
</dbReference>
<dbReference type="PANTHER" id="PTHR39244">
    <property type="entry name" value="NATTERIN-4"/>
    <property type="match status" value="1"/>
</dbReference>
<dbReference type="AlphaFoldDB" id="A0A4U9RVD8"/>
<sequence>MLKKSFFKKAICASLVVLQCLILVPPAQTLASTDLPTKRKTSIELFNYEDHEDLKAKIIKDPYFIKNWANMAHCLGFGWCLGTASKEIGEDFEFKRAEEEGKTVYYLSARYNQNDPYAEGYRPHDRLVMKISNARFVIDHDSLTLGKAKVISLDPLASSTLQVVNKSNSEAKTSLSFGYETTESTSKTDHVKFGEKIGIKSSFNVRIPFIGEKSIETNLEFNSEQGWSNTKTNSVTTKHTISHTTTTPAKSRKKVRLNVLNKKSDIPYEGKIYMEYDIEFFGFLRYTGNARKDHPTDRPSVSVKFGGKNNMSAVDHIIDLYKHKDINGYSEWDWNWVEENFYDRFSEYSSNVASQYFGGIISGVFTNVGGTDVKVEEGRERALKNTSSTEQNVEVQNFKSSKSKEFRVGSLTYTTPNGEQTIYPEDVSSLNANNNEN</sequence>
<dbReference type="InterPro" id="IPR053237">
    <property type="entry name" value="Natterin_C"/>
</dbReference>
<accession>A0A4U9RVD8</accession>
<dbReference type="SMART" id="SM00999">
    <property type="entry name" value="Aerolysin"/>
    <property type="match status" value="1"/>
</dbReference>
<evidence type="ECO:0000259" key="5">
    <source>
        <dbReference type="SMART" id="SM00999"/>
    </source>
</evidence>
<evidence type="ECO:0000256" key="2">
    <source>
        <dbReference type="ARBA" id="ARBA00023157"/>
    </source>
</evidence>
<keyword evidence="7" id="KW-1185">Reference proteome</keyword>
<dbReference type="Pfam" id="PF01117">
    <property type="entry name" value="Aerolysin"/>
    <property type="match status" value="1"/>
</dbReference>
<dbReference type="KEGG" id="hhw:NCTC503_02712"/>
<evidence type="ECO:0000256" key="1">
    <source>
        <dbReference type="ARBA" id="ARBA00009831"/>
    </source>
</evidence>
<keyword evidence="4" id="KW-0732">Signal</keyword>
<evidence type="ECO:0000256" key="4">
    <source>
        <dbReference type="SAM" id="SignalP"/>
    </source>
</evidence>
<proteinExistence type="inferred from homology"/>
<feature type="compositionally biased region" description="Low complexity" evidence="3">
    <location>
        <begin position="236"/>
        <end position="247"/>
    </location>
</feature>
<dbReference type="Proteomes" id="UP000308489">
    <property type="component" value="Chromosome 1"/>
</dbReference>
<feature type="domain" description="Aerolysin-like C-terminal" evidence="5">
    <location>
        <begin position="49"/>
        <end position="402"/>
    </location>
</feature>
<protein>
    <submittedName>
        <fullName evidence="6">Alpha-toxin</fullName>
    </submittedName>
</protein>
<dbReference type="Gene3D" id="3.30.412.10">
    <property type="entry name" value="Proaerolysin, chain A, domain 2"/>
    <property type="match status" value="1"/>
</dbReference>
<feature type="region of interest" description="Disordered" evidence="3">
    <location>
        <begin position="226"/>
        <end position="248"/>
    </location>
</feature>
<organism evidence="6 7">
    <name type="scientific">Hathewaya histolytica</name>
    <name type="common">Clostridium histolyticum</name>
    <dbReference type="NCBI Taxonomy" id="1498"/>
    <lineage>
        <taxon>Bacteria</taxon>
        <taxon>Bacillati</taxon>
        <taxon>Bacillota</taxon>
        <taxon>Clostridia</taxon>
        <taxon>Eubacteriales</taxon>
        <taxon>Clostridiaceae</taxon>
        <taxon>Hathewaya</taxon>
    </lineage>
</organism>
<feature type="compositionally biased region" description="Polar residues" evidence="3">
    <location>
        <begin position="428"/>
        <end position="437"/>
    </location>
</feature>
<evidence type="ECO:0000313" key="6">
    <source>
        <dbReference type="EMBL" id="VTQ96395.1"/>
    </source>
</evidence>
<feature type="compositionally biased region" description="Polar residues" evidence="3">
    <location>
        <begin position="226"/>
        <end position="235"/>
    </location>
</feature>
<dbReference type="InterPro" id="IPR005830">
    <property type="entry name" value="Aerolysn"/>
</dbReference>
<dbReference type="Gene3D" id="2.170.15.10">
    <property type="entry name" value="Proaerolysin, chain A, domain 3"/>
    <property type="match status" value="1"/>
</dbReference>
<feature type="region of interest" description="Disordered" evidence="3">
    <location>
        <begin position="417"/>
        <end position="437"/>
    </location>
</feature>
<feature type="signal peptide" evidence="4">
    <location>
        <begin position="1"/>
        <end position="31"/>
    </location>
</feature>
<evidence type="ECO:0000256" key="3">
    <source>
        <dbReference type="SAM" id="MobiDB-lite"/>
    </source>
</evidence>
<keyword evidence="2" id="KW-1015">Disulfide bond</keyword>
<evidence type="ECO:0000313" key="7">
    <source>
        <dbReference type="Proteomes" id="UP000308489"/>
    </source>
</evidence>
<reference evidence="6 7" key="1">
    <citation type="submission" date="2019-05" db="EMBL/GenBank/DDBJ databases">
        <authorList>
            <consortium name="Pathogen Informatics"/>
        </authorList>
    </citation>
    <scope>NUCLEOTIDE SEQUENCE [LARGE SCALE GENOMIC DNA]</scope>
    <source>
        <strain evidence="6 7">NCTC503</strain>
    </source>
</reference>
<name>A0A4U9RVD8_HATHI</name>
<dbReference type="OrthoDB" id="5579173at2"/>
<dbReference type="PRINTS" id="PR00754">
    <property type="entry name" value="AEROLYSIN"/>
</dbReference>
<gene>
    <name evidence="6" type="primary">aerA</name>
    <name evidence="6" type="ORF">NCTC503_02712</name>
</gene>
<feature type="chain" id="PRO_5020212040" evidence="4">
    <location>
        <begin position="32"/>
        <end position="437"/>
    </location>
</feature>